<comment type="caution">
    <text evidence="1">The sequence shown here is derived from an EMBL/GenBank/DDBJ whole genome shotgun (WGS) entry which is preliminary data.</text>
</comment>
<organism evidence="1 2">
    <name type="scientific">Aromatoleum buckelii</name>
    <dbReference type="NCBI Taxonomy" id="200254"/>
    <lineage>
        <taxon>Bacteria</taxon>
        <taxon>Pseudomonadati</taxon>
        <taxon>Pseudomonadota</taxon>
        <taxon>Betaproteobacteria</taxon>
        <taxon>Rhodocyclales</taxon>
        <taxon>Rhodocyclaceae</taxon>
        <taxon>Aromatoleum</taxon>
    </lineage>
</organism>
<dbReference type="EMBL" id="WTVH01000047">
    <property type="protein sequence ID" value="NMF95121.1"/>
    <property type="molecule type" value="Genomic_DNA"/>
</dbReference>
<dbReference type="Proteomes" id="UP000601990">
    <property type="component" value="Unassembled WGS sequence"/>
</dbReference>
<sequence>MIPWKEEQRHMIDHSSVPLRGLTPFITGLGAVDDLGDLLSGSLVKLDGLDLLSVNLLEVFGEARGLLLLVEPLPQLRWVGQFGIRRAETSSMACPPHSISTCVGLDVIEAMCLEPLAELLVGLVRLPTRQQCLSNLPPQFPLFRCGCLDAGPSALLDSR</sequence>
<evidence type="ECO:0000313" key="2">
    <source>
        <dbReference type="Proteomes" id="UP000601990"/>
    </source>
</evidence>
<evidence type="ECO:0000313" key="1">
    <source>
        <dbReference type="EMBL" id="NMF95121.1"/>
    </source>
</evidence>
<protein>
    <submittedName>
        <fullName evidence="1">Uncharacterized protein</fullName>
    </submittedName>
</protein>
<name>A0ABX1N760_9RHOO</name>
<reference evidence="1" key="1">
    <citation type="submission" date="2019-12" db="EMBL/GenBank/DDBJ databases">
        <title>Comparative genomics gives insights into the taxonomy of the Azoarcus-Aromatoleum group and reveals separate origins of nif in the plant-associated Azoarcus and non-plant-associated Aromatoleum sub-groups.</title>
        <authorList>
            <person name="Lafos M."/>
            <person name="Maluk M."/>
            <person name="Batista M."/>
            <person name="Junghare M."/>
            <person name="Carmona M."/>
            <person name="Faoro H."/>
            <person name="Cruz L.M."/>
            <person name="Battistoni F."/>
            <person name="De Souza E."/>
            <person name="Pedrosa F."/>
            <person name="Chen W.-M."/>
            <person name="Poole P.S."/>
            <person name="Dixon R.A."/>
            <person name="James E.K."/>
        </authorList>
    </citation>
    <scope>NUCLEOTIDE SEQUENCE</scope>
    <source>
        <strain evidence="1">U120</strain>
    </source>
</reference>
<keyword evidence="2" id="KW-1185">Reference proteome</keyword>
<proteinExistence type="predicted"/>
<gene>
    <name evidence="1" type="ORF">GO608_17560</name>
</gene>
<accession>A0ABX1N760</accession>
<dbReference type="RefSeq" id="WP_211159603.1">
    <property type="nucleotide sequence ID" value="NZ_WTVH02000010.1"/>
</dbReference>